<evidence type="ECO:0000313" key="6">
    <source>
        <dbReference type="Proteomes" id="UP000192907"/>
    </source>
</evidence>
<dbReference type="InterPro" id="IPR027417">
    <property type="entry name" value="P-loop_NTPase"/>
</dbReference>
<gene>
    <name evidence="5" type="ORF">SAMN06296036_10230</name>
</gene>
<dbReference type="PANTHER" id="PTHR42855">
    <property type="entry name" value="ABC TRANSPORTER ATP-BINDING SUBUNIT"/>
    <property type="match status" value="1"/>
</dbReference>
<dbReference type="SMART" id="SM00382">
    <property type="entry name" value="AAA"/>
    <property type="match status" value="2"/>
</dbReference>
<evidence type="ECO:0000256" key="3">
    <source>
        <dbReference type="SAM" id="Coils"/>
    </source>
</evidence>
<dbReference type="OrthoDB" id="5287489at2"/>
<accession>A0A1Y6BAH2</accession>
<dbReference type="AlphaFoldDB" id="A0A1Y6BAH2"/>
<keyword evidence="2 5" id="KW-0067">ATP-binding</keyword>
<dbReference type="CDD" id="cd03221">
    <property type="entry name" value="ABCF_EF-3"/>
    <property type="match status" value="2"/>
</dbReference>
<dbReference type="Pfam" id="PF16326">
    <property type="entry name" value="ABC_tran_CTD"/>
    <property type="match status" value="1"/>
</dbReference>
<dbReference type="Gene3D" id="3.40.50.300">
    <property type="entry name" value="P-loop containing nucleotide triphosphate hydrolases"/>
    <property type="match status" value="2"/>
</dbReference>
<feature type="domain" description="ABC transporter" evidence="4">
    <location>
        <begin position="293"/>
        <end position="512"/>
    </location>
</feature>
<reference evidence="6" key="1">
    <citation type="submission" date="2017-04" db="EMBL/GenBank/DDBJ databases">
        <authorList>
            <person name="Varghese N."/>
            <person name="Submissions S."/>
        </authorList>
    </citation>
    <scope>NUCLEOTIDE SEQUENCE [LARGE SCALE GENOMIC DNA]</scope>
    <source>
        <strain evidence="6">RKEM611</strain>
    </source>
</reference>
<dbReference type="InterPro" id="IPR032524">
    <property type="entry name" value="ABC_tran_C"/>
</dbReference>
<dbReference type="RefSeq" id="WP_132315687.1">
    <property type="nucleotide sequence ID" value="NZ_FWZT01000002.1"/>
</dbReference>
<dbReference type="InterPro" id="IPR017871">
    <property type="entry name" value="ABC_transporter-like_CS"/>
</dbReference>
<dbReference type="InterPro" id="IPR003439">
    <property type="entry name" value="ABC_transporter-like_ATP-bd"/>
</dbReference>
<dbReference type="InterPro" id="IPR037118">
    <property type="entry name" value="Val-tRNA_synth_C_sf"/>
</dbReference>
<feature type="domain" description="ABC transporter" evidence="4">
    <location>
        <begin position="5"/>
        <end position="225"/>
    </location>
</feature>
<evidence type="ECO:0000256" key="2">
    <source>
        <dbReference type="ARBA" id="ARBA00022840"/>
    </source>
</evidence>
<sequence length="603" mass="67623">MSLLLNCHEIGKSFASKHLFEGLTLGIEEGARLGIIGINGVGKSTLLKILGGSVQPDEGTVSRRKLLKTAYVEQDSRFDPQDTLEQVMMVQGKSLGLSETDLMVQAPMLLSKAGFERYDVKTGELSGGWRKRLAIAQAMLGEPDLIFLDEPTNHLDFEAVLWLEGILTQASFAWVMVSHDRFFLDRTVNTIAEVNKAFPGGIFLQKANYSSFQDLKADYLEGLSRQEEALSNKVRREVEWLRRGPKARTTKAKYRIDDAKRLISDLADLRQKLKSSESQISFGGTGRKTKRLVVIDGIEKSYDGRTIFRDVNLLLSPGMVLGVLGPNGCGKSTLLKALQKEISVDSGEVTHAPDLKIVYFDQNRRLLDPNETLKTALSEVGGDSVIYQDQSVHIVTWAKRFQFTNEQLTQKVGALSGGEQARVMISRLMQQKADVLILDEPTNDLDIQTLELLEQNLADFPGCIVIVSHDRYLMKRLTDLCIGFLGDGKTGLFADYEQWERELQGLKKPLKKSATKDKSKPKAPLKKKVKLSYMEQREYDQMEGLILDAEQNLEAATARVEDPELASNAHEMQKAYESLQTAQAEVDRLYARWTELEEKQQEA</sequence>
<evidence type="ECO:0000313" key="5">
    <source>
        <dbReference type="EMBL" id="SME93416.1"/>
    </source>
</evidence>
<dbReference type="EMBL" id="FWZT01000002">
    <property type="protein sequence ID" value="SME93416.1"/>
    <property type="molecule type" value="Genomic_DNA"/>
</dbReference>
<proteinExistence type="predicted"/>
<dbReference type="Gene3D" id="1.10.287.380">
    <property type="entry name" value="Valyl-tRNA synthetase, C-terminal domain"/>
    <property type="match status" value="1"/>
</dbReference>
<dbReference type="InterPro" id="IPR051309">
    <property type="entry name" value="ABCF_ATPase"/>
</dbReference>
<dbReference type="Proteomes" id="UP000192907">
    <property type="component" value="Unassembled WGS sequence"/>
</dbReference>
<feature type="coiled-coil region" evidence="3">
    <location>
        <begin position="539"/>
        <end position="599"/>
    </location>
</feature>
<dbReference type="SUPFAM" id="SSF52540">
    <property type="entry name" value="P-loop containing nucleoside triphosphate hydrolases"/>
    <property type="match status" value="2"/>
</dbReference>
<keyword evidence="1" id="KW-0547">Nucleotide-binding</keyword>
<dbReference type="PROSITE" id="PS00211">
    <property type="entry name" value="ABC_TRANSPORTER_1"/>
    <property type="match status" value="2"/>
</dbReference>
<dbReference type="STRING" id="1513793.SAMN06296036_10230"/>
<dbReference type="PANTHER" id="PTHR42855:SF1">
    <property type="entry name" value="ABC TRANSPORTER DOMAIN-CONTAINING PROTEIN"/>
    <property type="match status" value="1"/>
</dbReference>
<dbReference type="GO" id="GO:0005524">
    <property type="term" value="F:ATP binding"/>
    <property type="evidence" value="ECO:0007669"/>
    <property type="project" value="UniProtKB-KW"/>
</dbReference>
<evidence type="ECO:0000259" key="4">
    <source>
        <dbReference type="PROSITE" id="PS50893"/>
    </source>
</evidence>
<dbReference type="PROSITE" id="PS50893">
    <property type="entry name" value="ABC_TRANSPORTER_2"/>
    <property type="match status" value="2"/>
</dbReference>
<dbReference type="InterPro" id="IPR003593">
    <property type="entry name" value="AAA+_ATPase"/>
</dbReference>
<dbReference type="GO" id="GO:0003677">
    <property type="term" value="F:DNA binding"/>
    <property type="evidence" value="ECO:0007669"/>
    <property type="project" value="InterPro"/>
</dbReference>
<dbReference type="GO" id="GO:0016887">
    <property type="term" value="F:ATP hydrolysis activity"/>
    <property type="evidence" value="ECO:0007669"/>
    <property type="project" value="InterPro"/>
</dbReference>
<name>A0A1Y6BAH2_9BACT</name>
<protein>
    <submittedName>
        <fullName evidence="5">ATP-binding cassette, subfamily F, uup</fullName>
    </submittedName>
</protein>
<keyword evidence="6" id="KW-1185">Reference proteome</keyword>
<dbReference type="Pfam" id="PF00005">
    <property type="entry name" value="ABC_tran"/>
    <property type="match status" value="2"/>
</dbReference>
<keyword evidence="3" id="KW-0175">Coiled coil</keyword>
<evidence type="ECO:0000256" key="1">
    <source>
        <dbReference type="ARBA" id="ARBA00022741"/>
    </source>
</evidence>
<organism evidence="5 6">
    <name type="scientific">Pseudobacteriovorax antillogorgiicola</name>
    <dbReference type="NCBI Taxonomy" id="1513793"/>
    <lineage>
        <taxon>Bacteria</taxon>
        <taxon>Pseudomonadati</taxon>
        <taxon>Bdellovibrionota</taxon>
        <taxon>Oligoflexia</taxon>
        <taxon>Oligoflexales</taxon>
        <taxon>Pseudobacteriovoracaceae</taxon>
        <taxon>Pseudobacteriovorax</taxon>
    </lineage>
</organism>